<dbReference type="EMBL" id="CAJVQB010007910">
    <property type="protein sequence ID" value="CAG8711153.1"/>
    <property type="molecule type" value="Genomic_DNA"/>
</dbReference>
<organism evidence="3 4">
    <name type="scientific">Gigaspora margarita</name>
    <dbReference type="NCBI Taxonomy" id="4874"/>
    <lineage>
        <taxon>Eukaryota</taxon>
        <taxon>Fungi</taxon>
        <taxon>Fungi incertae sedis</taxon>
        <taxon>Mucoromycota</taxon>
        <taxon>Glomeromycotina</taxon>
        <taxon>Glomeromycetes</taxon>
        <taxon>Diversisporales</taxon>
        <taxon>Gigasporaceae</taxon>
        <taxon>Gigaspora</taxon>
    </lineage>
</organism>
<evidence type="ECO:0000313" key="3">
    <source>
        <dbReference type="EMBL" id="CAG8711153.1"/>
    </source>
</evidence>
<keyword evidence="1" id="KW-0862">Zinc</keyword>
<reference evidence="3 4" key="1">
    <citation type="submission" date="2021-06" db="EMBL/GenBank/DDBJ databases">
        <authorList>
            <person name="Kallberg Y."/>
            <person name="Tangrot J."/>
            <person name="Rosling A."/>
        </authorList>
    </citation>
    <scope>NUCLEOTIDE SEQUENCE [LARGE SCALE GENOMIC DNA]</scope>
    <source>
        <strain evidence="3 4">120-4 pot B 10/14</strain>
    </source>
</reference>
<evidence type="ECO:0000256" key="1">
    <source>
        <dbReference type="PROSITE-ProRule" id="PRU00047"/>
    </source>
</evidence>
<proteinExistence type="predicted"/>
<evidence type="ECO:0000259" key="2">
    <source>
        <dbReference type="PROSITE" id="PS50158"/>
    </source>
</evidence>
<dbReference type="InterPro" id="IPR001878">
    <property type="entry name" value="Znf_CCHC"/>
</dbReference>
<dbReference type="Pfam" id="PF21530">
    <property type="entry name" value="Pif1_2B_dom"/>
    <property type="match status" value="1"/>
</dbReference>
<dbReference type="Proteomes" id="UP000789901">
    <property type="component" value="Unassembled WGS sequence"/>
</dbReference>
<protein>
    <submittedName>
        <fullName evidence="3">36150_t:CDS:1</fullName>
    </submittedName>
</protein>
<gene>
    <name evidence="3" type="ORF">GMARGA_LOCUS12761</name>
</gene>
<name>A0ABN7V021_GIGMA</name>
<keyword evidence="1" id="KW-0863">Zinc-finger</keyword>
<feature type="domain" description="CCHC-type" evidence="2">
    <location>
        <begin position="223"/>
        <end position="236"/>
    </location>
</feature>
<keyword evidence="4" id="KW-1185">Reference proteome</keyword>
<dbReference type="PANTHER" id="PTHR10492">
    <property type="match status" value="1"/>
</dbReference>
<evidence type="ECO:0000313" key="4">
    <source>
        <dbReference type="Proteomes" id="UP000789901"/>
    </source>
</evidence>
<accession>A0ABN7V021</accession>
<dbReference type="SUPFAM" id="SSF57756">
    <property type="entry name" value="Retrovirus zinc finger-like domains"/>
    <property type="match status" value="1"/>
</dbReference>
<dbReference type="InterPro" id="IPR036875">
    <property type="entry name" value="Znf_CCHC_sf"/>
</dbReference>
<keyword evidence="1" id="KW-0479">Metal-binding</keyword>
<dbReference type="PROSITE" id="PS50158">
    <property type="entry name" value="ZF_CCHC"/>
    <property type="match status" value="1"/>
</dbReference>
<sequence length="240" mass="26942">MILNQLPNESITYRSFDSVPNDTHNLYQQEFLNCINTTEIPSHKLHLKNNAPVIYLCNLDPVNGLCNGTKLIYKSFSSNMIEAEIAIGNQQEKQHHWQLELNSLTQQEHERVDAYTTKFKKLLNCVNTNNCLLASYMGINAALVAFATSKSLSNAVAAARRVEAGNYYSQHNTEVAKQIRVGSELSDLKKRIDEMALNYAALTGKIKDAPVIPKNKISNSIICFQCKEIGHISHECVSKK</sequence>
<dbReference type="PANTHER" id="PTHR10492:SF94">
    <property type="entry name" value="ATP-DEPENDENT DNA HELICASE"/>
    <property type="match status" value="1"/>
</dbReference>
<comment type="caution">
    <text evidence="3">The sequence shown here is derived from an EMBL/GenBank/DDBJ whole genome shotgun (WGS) entry which is preliminary data.</text>
</comment>
<dbReference type="InterPro" id="IPR049163">
    <property type="entry name" value="Pif1-like_2B_dom"/>
</dbReference>